<feature type="compositionally biased region" description="Basic and acidic residues" evidence="4">
    <location>
        <begin position="594"/>
        <end position="606"/>
    </location>
</feature>
<organism evidence="5 6">
    <name type="scientific">Polarella glacialis</name>
    <name type="common">Dinoflagellate</name>
    <dbReference type="NCBI Taxonomy" id="89957"/>
    <lineage>
        <taxon>Eukaryota</taxon>
        <taxon>Sar</taxon>
        <taxon>Alveolata</taxon>
        <taxon>Dinophyceae</taxon>
        <taxon>Suessiales</taxon>
        <taxon>Suessiaceae</taxon>
        <taxon>Polarella</taxon>
    </lineage>
</organism>
<dbReference type="InterPro" id="IPR004344">
    <property type="entry name" value="TTL/TTLL_fam"/>
</dbReference>
<evidence type="ECO:0000256" key="1">
    <source>
        <dbReference type="ARBA" id="ARBA00022598"/>
    </source>
</evidence>
<keyword evidence="3" id="KW-0067">ATP-binding</keyword>
<dbReference type="GO" id="GO:0005524">
    <property type="term" value="F:ATP binding"/>
    <property type="evidence" value="ECO:0007669"/>
    <property type="project" value="UniProtKB-KW"/>
</dbReference>
<dbReference type="GO" id="GO:0000226">
    <property type="term" value="P:microtubule cytoskeleton organization"/>
    <property type="evidence" value="ECO:0007669"/>
    <property type="project" value="TreeGrafter"/>
</dbReference>
<dbReference type="Pfam" id="PF03133">
    <property type="entry name" value="TTL"/>
    <property type="match status" value="1"/>
</dbReference>
<dbReference type="GO" id="GO:0015631">
    <property type="term" value="F:tubulin binding"/>
    <property type="evidence" value="ECO:0007669"/>
    <property type="project" value="TreeGrafter"/>
</dbReference>
<feature type="region of interest" description="Disordered" evidence="4">
    <location>
        <begin position="292"/>
        <end position="340"/>
    </location>
</feature>
<feature type="compositionally biased region" description="Basic and acidic residues" evidence="4">
    <location>
        <begin position="298"/>
        <end position="314"/>
    </location>
</feature>
<evidence type="ECO:0000313" key="5">
    <source>
        <dbReference type="EMBL" id="CAE8594194.1"/>
    </source>
</evidence>
<feature type="compositionally biased region" description="Basic and acidic residues" evidence="4">
    <location>
        <begin position="326"/>
        <end position="340"/>
    </location>
</feature>
<comment type="caution">
    <text evidence="5">The sequence shown here is derived from an EMBL/GenBank/DDBJ whole genome shotgun (WGS) entry which is preliminary data.</text>
</comment>
<dbReference type="OrthoDB" id="202825at2759"/>
<feature type="region of interest" description="Disordered" evidence="4">
    <location>
        <begin position="752"/>
        <end position="771"/>
    </location>
</feature>
<proteinExistence type="predicted"/>
<dbReference type="GO" id="GO:0070740">
    <property type="term" value="F:tubulin-glutamic acid ligase activity"/>
    <property type="evidence" value="ECO:0007669"/>
    <property type="project" value="TreeGrafter"/>
</dbReference>
<feature type="non-terminal residue" evidence="5">
    <location>
        <position position="771"/>
    </location>
</feature>
<evidence type="ECO:0008006" key="7">
    <source>
        <dbReference type="Google" id="ProtNLM"/>
    </source>
</evidence>
<feature type="non-terminal residue" evidence="5">
    <location>
        <position position="1"/>
    </location>
</feature>
<dbReference type="PANTHER" id="PTHR12241:SF147">
    <property type="entry name" value="TUBULIN POLYGLUTAMYLASE TTLL7"/>
    <property type="match status" value="1"/>
</dbReference>
<evidence type="ECO:0000256" key="4">
    <source>
        <dbReference type="SAM" id="MobiDB-lite"/>
    </source>
</evidence>
<gene>
    <name evidence="5" type="ORF">PGLA1383_LOCUS12762</name>
</gene>
<feature type="compositionally biased region" description="Low complexity" evidence="4">
    <location>
        <begin position="494"/>
        <end position="508"/>
    </location>
</feature>
<keyword evidence="2" id="KW-0547">Nucleotide-binding</keyword>
<accession>A0A813E9B2</accession>
<dbReference type="SUPFAM" id="SSF56059">
    <property type="entry name" value="Glutathione synthetase ATP-binding domain-like"/>
    <property type="match status" value="1"/>
</dbReference>
<keyword evidence="1" id="KW-0436">Ligase</keyword>
<feature type="compositionally biased region" description="Polar residues" evidence="4">
    <location>
        <begin position="647"/>
        <end position="663"/>
    </location>
</feature>
<feature type="compositionally biased region" description="Gly residues" evidence="4">
    <location>
        <begin position="761"/>
        <end position="771"/>
    </location>
</feature>
<protein>
    <recommendedName>
        <fullName evidence="7">Tubulin--tyrosine ligase-like protein 9</fullName>
    </recommendedName>
</protein>
<feature type="region of interest" description="Disordered" evidence="4">
    <location>
        <begin position="486"/>
        <end position="663"/>
    </location>
</feature>
<sequence>VPVDFSTTYVAQRYVHKPFLLDGYKFDLRLYVLVSGCDPLRIFLHRRGLVRLASEQYVEPSVKNLSQTTVHLTNYAINKLNPNFEENTNPDDAESGHKRSWEAVQLHLRREGHDVDKLLEEIEDLIVKTLLAVQPSLSHFYHSCQPDDTENNMCFEILGFDVMMDDKLRPILLEVNHAPSFATESELDHVVKAEVLRDTFTLLGFSPDARRQKKREMREKMEQRTMGLIKKQCMEERTIQEREAAVARTDWEDANLNGYKRLYPSLDLEAQYWHIQEAAVQIWEMLMGGTSRKSVRLTPEEAREEPATSKDRGARAHSAKPGADSGKVDGDAPKVEKRTAEEVREVVERLVAGLGARSRTGTARRRGAGSVPNKDAAIAEDEEIPQGDSVDAAAADEKASASQQPRNGLPRSLDKAGRPEVQVGDVIRVQTNLGWETVTVRAKRNNGKLDIQFKDSEYMRSVLPRVQRELNGAPALGDAPALLEEPQEHASAWQPAVPGQPVQPGSPQNVRRQTPIRQLPGIASSNSNSNSNSSSNPTNNNSNLNGNSNNNSNSNNNTSSNRSPGSSRAQALVLRSPEKKRSSASSSSGGGAVSERREEASGERAGAHFTEFRSVAPSSPLRGGGPGVQAEVIAATGSPNLLPVPQWPSTLPASAGDSSSSATVGGGYGDAGGIPSGTVAGSSAAAAAALAATGVGRRGVGPGAVLAGPQGSIGPHGIQSIVYPANRHHEVRLRQQLQQLISVRPITVKRGKSSLGRPGLSAGGTSIGTNG</sequence>
<dbReference type="Proteomes" id="UP000654075">
    <property type="component" value="Unassembled WGS sequence"/>
</dbReference>
<feature type="region of interest" description="Disordered" evidence="4">
    <location>
        <begin position="358"/>
        <end position="417"/>
    </location>
</feature>
<dbReference type="EMBL" id="CAJNNV010006871">
    <property type="protein sequence ID" value="CAE8594194.1"/>
    <property type="molecule type" value="Genomic_DNA"/>
</dbReference>
<dbReference type="AlphaFoldDB" id="A0A813E9B2"/>
<evidence type="ECO:0000256" key="2">
    <source>
        <dbReference type="ARBA" id="ARBA00022741"/>
    </source>
</evidence>
<evidence type="ECO:0000313" key="6">
    <source>
        <dbReference type="Proteomes" id="UP000654075"/>
    </source>
</evidence>
<feature type="compositionally biased region" description="Low complexity" evidence="4">
    <location>
        <begin position="524"/>
        <end position="568"/>
    </location>
</feature>
<keyword evidence="6" id="KW-1185">Reference proteome</keyword>
<evidence type="ECO:0000256" key="3">
    <source>
        <dbReference type="ARBA" id="ARBA00022840"/>
    </source>
</evidence>
<dbReference type="Gene3D" id="3.30.470.20">
    <property type="entry name" value="ATP-grasp fold, B domain"/>
    <property type="match status" value="1"/>
</dbReference>
<reference evidence="5" key="1">
    <citation type="submission" date="2021-02" db="EMBL/GenBank/DDBJ databases">
        <authorList>
            <person name="Dougan E. K."/>
            <person name="Rhodes N."/>
            <person name="Thang M."/>
            <person name="Chan C."/>
        </authorList>
    </citation>
    <scope>NUCLEOTIDE SEQUENCE</scope>
</reference>
<dbReference type="PANTHER" id="PTHR12241">
    <property type="entry name" value="TUBULIN POLYGLUTAMYLASE"/>
    <property type="match status" value="1"/>
</dbReference>
<dbReference type="GO" id="GO:0036064">
    <property type="term" value="C:ciliary basal body"/>
    <property type="evidence" value="ECO:0007669"/>
    <property type="project" value="TreeGrafter"/>
</dbReference>
<name>A0A813E9B2_POLGL</name>
<dbReference type="PROSITE" id="PS51221">
    <property type="entry name" value="TTL"/>
    <property type="match status" value="1"/>
</dbReference>